<evidence type="ECO:0000313" key="1">
    <source>
        <dbReference type="EMBL" id="MCF2218793.1"/>
    </source>
</evidence>
<reference evidence="1" key="1">
    <citation type="submission" date="2021-08" db="EMBL/GenBank/DDBJ databases">
        <title>Complete genome sequence of Chryseobacterium sp strain PS-8.</title>
        <authorList>
            <person name="Das S.K."/>
        </authorList>
    </citation>
    <scope>NUCLEOTIDE SEQUENCE</scope>
    <source>
        <strain evidence="1">PS-8</strain>
    </source>
</reference>
<dbReference type="Gene3D" id="3.90.580.10">
    <property type="entry name" value="Zinc finger, CHC2-type domain"/>
    <property type="match status" value="1"/>
</dbReference>
<keyword evidence="2" id="KW-1185">Reference proteome</keyword>
<dbReference type="Proteomes" id="UP001430374">
    <property type="component" value="Unassembled WGS sequence"/>
</dbReference>
<protein>
    <submittedName>
        <fullName evidence="1">Toprim domain-containing protein</fullName>
    </submittedName>
</protein>
<dbReference type="CDD" id="cd01029">
    <property type="entry name" value="TOPRIM_primases"/>
    <property type="match status" value="1"/>
</dbReference>
<dbReference type="Gene3D" id="3.40.1360.10">
    <property type="match status" value="1"/>
</dbReference>
<dbReference type="RefSeq" id="WP_235130497.1">
    <property type="nucleotide sequence ID" value="NZ_JACSGT010000001.1"/>
</dbReference>
<accession>A0ABS9C2N0</accession>
<name>A0ABS9C2N0_9FLAO</name>
<organism evidence="1 2">
    <name type="scientific">Chryseobacterium indicum</name>
    <dbReference type="NCBI Taxonomy" id="2766954"/>
    <lineage>
        <taxon>Bacteria</taxon>
        <taxon>Pseudomonadati</taxon>
        <taxon>Bacteroidota</taxon>
        <taxon>Flavobacteriia</taxon>
        <taxon>Flavobacteriales</taxon>
        <taxon>Weeksellaceae</taxon>
        <taxon>Chryseobacterium group</taxon>
        <taxon>Chryseobacterium</taxon>
    </lineage>
</organism>
<dbReference type="SUPFAM" id="SSF56731">
    <property type="entry name" value="DNA primase core"/>
    <property type="match status" value="1"/>
</dbReference>
<dbReference type="Pfam" id="PF13155">
    <property type="entry name" value="Toprim_2"/>
    <property type="match status" value="1"/>
</dbReference>
<comment type="caution">
    <text evidence="1">The sequence shown here is derived from an EMBL/GenBank/DDBJ whole genome shotgun (WGS) entry which is preliminary data.</text>
</comment>
<dbReference type="EMBL" id="JACSGT010000001">
    <property type="protein sequence ID" value="MCF2218793.1"/>
    <property type="molecule type" value="Genomic_DNA"/>
</dbReference>
<gene>
    <name evidence="1" type="ORF">H9Q08_05705</name>
</gene>
<dbReference type="InterPro" id="IPR034154">
    <property type="entry name" value="TOPRIM_DnaG/twinkle"/>
</dbReference>
<sequence>MNCEEVKEKINIRTVLESFNLFPVKENRKTAFYFALDREEKIPSLLVDFVKNKAFDFGTGKSYDVISIVQQMNQCSVSEALKYLVKFDFSVQNEFQNEKTKQKKEYKILNVCEIQHPALTQYLKFRKVYGQKDLVKEIEYELNGKKYFGIGFFNNSRGVEIRNKYSKICLGKKDVTLIKNELNVSNEIIIFEGFFDYLTYKNLEKKGNSNSDYLILNSTAMLFKVEETLKKYDKISLFLDNDKNGNATKKAILKKYENVEDCSLIYRGFKDLNEWFCSKEDL</sequence>
<dbReference type="InterPro" id="IPR036977">
    <property type="entry name" value="DNA_primase_Znf_CHC2"/>
</dbReference>
<evidence type="ECO:0000313" key="2">
    <source>
        <dbReference type="Proteomes" id="UP001430374"/>
    </source>
</evidence>
<proteinExistence type="predicted"/>
<dbReference type="SUPFAM" id="SSF57783">
    <property type="entry name" value="Zinc beta-ribbon"/>
    <property type="match status" value="1"/>
</dbReference>